<evidence type="ECO:0000313" key="2">
    <source>
        <dbReference type="EMBL" id="HHE55065.1"/>
    </source>
</evidence>
<gene>
    <name evidence="2" type="ORF">ENL21_04735</name>
</gene>
<accession>A0A7V5H3E9</accession>
<dbReference type="Proteomes" id="UP000886111">
    <property type="component" value="Unassembled WGS sequence"/>
</dbReference>
<feature type="signal peptide" evidence="1">
    <location>
        <begin position="1"/>
        <end position="20"/>
    </location>
</feature>
<feature type="chain" id="PRO_5030790184" evidence="1">
    <location>
        <begin position="21"/>
        <end position="60"/>
    </location>
</feature>
<keyword evidence="1" id="KW-0732">Signal</keyword>
<name>A0A7V5H3E9_CALAY</name>
<proteinExistence type="predicted"/>
<sequence length="60" mass="6940">MKKVNLILLLAFLMFSKNQAQTFDEVSFLHNLKTSYYLLINQPVENFVVKITSAKLDAFT</sequence>
<protein>
    <submittedName>
        <fullName evidence="2">Uncharacterized protein</fullName>
    </submittedName>
</protein>
<dbReference type="AlphaFoldDB" id="A0A7V5H3E9"/>
<evidence type="ECO:0000256" key="1">
    <source>
        <dbReference type="SAM" id="SignalP"/>
    </source>
</evidence>
<dbReference type="EMBL" id="DRTD01000352">
    <property type="protein sequence ID" value="HHE55065.1"/>
    <property type="molecule type" value="Genomic_DNA"/>
</dbReference>
<reference evidence="2" key="1">
    <citation type="journal article" date="2020" name="mSystems">
        <title>Genome- and Community-Level Interaction Insights into Carbon Utilization and Element Cycling Functions of Hydrothermarchaeota in Hydrothermal Sediment.</title>
        <authorList>
            <person name="Zhou Z."/>
            <person name="Liu Y."/>
            <person name="Xu W."/>
            <person name="Pan J."/>
            <person name="Luo Z.H."/>
            <person name="Li M."/>
        </authorList>
    </citation>
    <scope>NUCLEOTIDE SEQUENCE [LARGE SCALE GENOMIC DNA]</scope>
    <source>
        <strain evidence="2">HyVt-76</strain>
    </source>
</reference>
<feature type="non-terminal residue" evidence="2">
    <location>
        <position position="60"/>
    </location>
</feature>
<comment type="caution">
    <text evidence="2">The sequence shown here is derived from an EMBL/GenBank/DDBJ whole genome shotgun (WGS) entry which is preliminary data.</text>
</comment>
<organism evidence="2">
    <name type="scientific">Caldithrix abyssi</name>
    <dbReference type="NCBI Taxonomy" id="187145"/>
    <lineage>
        <taxon>Bacteria</taxon>
        <taxon>Pseudomonadati</taxon>
        <taxon>Calditrichota</taxon>
        <taxon>Calditrichia</taxon>
        <taxon>Calditrichales</taxon>
        <taxon>Calditrichaceae</taxon>
        <taxon>Caldithrix</taxon>
    </lineage>
</organism>